<sequence>MTTLVDAGARAPGERLDARPARSPLYRFAGLCLDLYRRGGRALWIATPLAALVVVPEFLQHIVEIKIGMFASTEAFRAHALDPLRMGFGVAKVAGLVLAMLAIARFWWTGSIGAALRMPPRALLRTAFAVALVFALELPFDLLRRVVPAGPGMALAVAAFLIQAFAFVYLVAALLDDRTMTLRRTPAQWRAALLMMVLLVLAYGPCFALHMATHKLALGLPELAVWAIMTFDALVVGLLAALAGTALALGYAAGTGQRLAR</sequence>
<feature type="transmembrane region" description="Helical" evidence="1">
    <location>
        <begin position="122"/>
        <end position="140"/>
    </location>
</feature>
<keyword evidence="3" id="KW-1185">Reference proteome</keyword>
<name>A0A7W6JSW2_9SPHN</name>
<evidence type="ECO:0000256" key="1">
    <source>
        <dbReference type="SAM" id="Phobius"/>
    </source>
</evidence>
<gene>
    <name evidence="2" type="ORF">GGR46_002548</name>
</gene>
<feature type="transmembrane region" description="Helical" evidence="1">
    <location>
        <begin position="223"/>
        <end position="252"/>
    </location>
</feature>
<feature type="transmembrane region" description="Helical" evidence="1">
    <location>
        <begin position="90"/>
        <end position="110"/>
    </location>
</feature>
<comment type="caution">
    <text evidence="2">The sequence shown here is derived from an EMBL/GenBank/DDBJ whole genome shotgun (WGS) entry which is preliminary data.</text>
</comment>
<dbReference type="Proteomes" id="UP000557392">
    <property type="component" value="Unassembled WGS sequence"/>
</dbReference>
<evidence type="ECO:0000313" key="2">
    <source>
        <dbReference type="EMBL" id="MBB4098984.1"/>
    </source>
</evidence>
<dbReference type="EMBL" id="JACIEH010000002">
    <property type="protein sequence ID" value="MBB4098984.1"/>
    <property type="molecule type" value="Genomic_DNA"/>
</dbReference>
<keyword evidence="1" id="KW-1133">Transmembrane helix</keyword>
<dbReference type="AlphaFoldDB" id="A0A7W6JSW2"/>
<protein>
    <submittedName>
        <fullName evidence="2">Uncharacterized membrane protein YhaH (DUF805 family)</fullName>
    </submittedName>
</protein>
<feature type="transmembrane region" description="Helical" evidence="1">
    <location>
        <begin position="152"/>
        <end position="175"/>
    </location>
</feature>
<keyword evidence="1" id="KW-0812">Transmembrane</keyword>
<organism evidence="2 3">
    <name type="scientific">Sphingomonas kyeonggiensis</name>
    <dbReference type="NCBI Taxonomy" id="1268553"/>
    <lineage>
        <taxon>Bacteria</taxon>
        <taxon>Pseudomonadati</taxon>
        <taxon>Pseudomonadota</taxon>
        <taxon>Alphaproteobacteria</taxon>
        <taxon>Sphingomonadales</taxon>
        <taxon>Sphingomonadaceae</taxon>
        <taxon>Sphingomonas</taxon>
    </lineage>
</organism>
<feature type="transmembrane region" description="Helical" evidence="1">
    <location>
        <begin position="43"/>
        <end position="63"/>
    </location>
</feature>
<keyword evidence="1" id="KW-0472">Membrane</keyword>
<proteinExistence type="predicted"/>
<reference evidence="2 3" key="1">
    <citation type="submission" date="2020-08" db="EMBL/GenBank/DDBJ databases">
        <title>Genomic Encyclopedia of Type Strains, Phase IV (KMG-IV): sequencing the most valuable type-strain genomes for metagenomic binning, comparative biology and taxonomic classification.</title>
        <authorList>
            <person name="Goeker M."/>
        </authorList>
    </citation>
    <scope>NUCLEOTIDE SEQUENCE [LARGE SCALE GENOMIC DNA]</scope>
    <source>
        <strain evidence="2 3">DSM 101806</strain>
    </source>
</reference>
<accession>A0A7W6JSW2</accession>
<dbReference type="RefSeq" id="WP_183998201.1">
    <property type="nucleotide sequence ID" value="NZ_JACIEH010000002.1"/>
</dbReference>
<evidence type="ECO:0000313" key="3">
    <source>
        <dbReference type="Proteomes" id="UP000557392"/>
    </source>
</evidence>
<feature type="transmembrane region" description="Helical" evidence="1">
    <location>
        <begin position="187"/>
        <end position="211"/>
    </location>
</feature>